<dbReference type="GO" id="GO:0003677">
    <property type="term" value="F:DNA binding"/>
    <property type="evidence" value="ECO:0007669"/>
    <property type="project" value="UniProtKB-KW"/>
</dbReference>
<dbReference type="Gene3D" id="1.10.10.10">
    <property type="entry name" value="Winged helix-like DNA-binding domain superfamily/Winged helix DNA-binding domain"/>
    <property type="match status" value="1"/>
</dbReference>
<gene>
    <name evidence="6" type="ORF">HNR73_006089</name>
</gene>
<dbReference type="InterPro" id="IPR016032">
    <property type="entry name" value="Sig_transdc_resp-reg_C-effctor"/>
</dbReference>
<dbReference type="SUPFAM" id="SSF46894">
    <property type="entry name" value="C-terminal effector domain of the bipartite response regulators"/>
    <property type="match status" value="1"/>
</dbReference>
<evidence type="ECO:0000256" key="3">
    <source>
        <dbReference type="ARBA" id="ARBA00023163"/>
    </source>
</evidence>
<evidence type="ECO:0000313" key="6">
    <source>
        <dbReference type="EMBL" id="MBB6038209.1"/>
    </source>
</evidence>
<evidence type="ECO:0000256" key="4">
    <source>
        <dbReference type="SAM" id="MobiDB-lite"/>
    </source>
</evidence>
<reference evidence="6 7" key="1">
    <citation type="submission" date="2020-08" db="EMBL/GenBank/DDBJ databases">
        <title>Genomic Encyclopedia of Type Strains, Phase IV (KMG-IV): sequencing the most valuable type-strain genomes for metagenomic binning, comparative biology and taxonomic classification.</title>
        <authorList>
            <person name="Goeker M."/>
        </authorList>
    </citation>
    <scope>NUCLEOTIDE SEQUENCE [LARGE SCALE GENOMIC DNA]</scope>
    <source>
        <strain evidence="6 7">YIM 65646</strain>
    </source>
</reference>
<dbReference type="PANTHER" id="PTHR44688:SF16">
    <property type="entry name" value="DNA-BINDING TRANSCRIPTIONAL ACTIVATOR DEVR_DOSR"/>
    <property type="match status" value="1"/>
</dbReference>
<dbReference type="InterPro" id="IPR036388">
    <property type="entry name" value="WH-like_DNA-bd_sf"/>
</dbReference>
<name>A0A841G0K2_9ACTN</name>
<dbReference type="PANTHER" id="PTHR44688">
    <property type="entry name" value="DNA-BINDING TRANSCRIPTIONAL ACTIVATOR DEVR_DOSR"/>
    <property type="match status" value="1"/>
</dbReference>
<dbReference type="GO" id="GO:0006355">
    <property type="term" value="P:regulation of DNA-templated transcription"/>
    <property type="evidence" value="ECO:0007669"/>
    <property type="project" value="InterPro"/>
</dbReference>
<dbReference type="CDD" id="cd06170">
    <property type="entry name" value="LuxR_C_like"/>
    <property type="match status" value="1"/>
</dbReference>
<keyword evidence="7" id="KW-1185">Reference proteome</keyword>
<feature type="domain" description="HTH luxR-type" evidence="5">
    <location>
        <begin position="88"/>
        <end position="153"/>
    </location>
</feature>
<evidence type="ECO:0000256" key="2">
    <source>
        <dbReference type="ARBA" id="ARBA00023125"/>
    </source>
</evidence>
<keyword evidence="2 6" id="KW-0238">DNA-binding</keyword>
<dbReference type="RefSeq" id="WP_184790997.1">
    <property type="nucleotide sequence ID" value="NZ_BONT01000047.1"/>
</dbReference>
<feature type="compositionally biased region" description="Low complexity" evidence="4">
    <location>
        <begin position="1"/>
        <end position="24"/>
    </location>
</feature>
<evidence type="ECO:0000256" key="1">
    <source>
        <dbReference type="ARBA" id="ARBA00023015"/>
    </source>
</evidence>
<keyword evidence="1" id="KW-0805">Transcription regulation</keyword>
<dbReference type="SMART" id="SM00421">
    <property type="entry name" value="HTH_LUXR"/>
    <property type="match status" value="1"/>
</dbReference>
<dbReference type="InterPro" id="IPR000792">
    <property type="entry name" value="Tscrpt_reg_LuxR_C"/>
</dbReference>
<dbReference type="PROSITE" id="PS50043">
    <property type="entry name" value="HTH_LUXR_2"/>
    <property type="match status" value="1"/>
</dbReference>
<organism evidence="6 7">
    <name type="scientific">Phytomonospora endophytica</name>
    <dbReference type="NCBI Taxonomy" id="714109"/>
    <lineage>
        <taxon>Bacteria</taxon>
        <taxon>Bacillati</taxon>
        <taxon>Actinomycetota</taxon>
        <taxon>Actinomycetes</taxon>
        <taxon>Micromonosporales</taxon>
        <taxon>Micromonosporaceae</taxon>
        <taxon>Phytomonospora</taxon>
    </lineage>
</organism>
<dbReference type="Pfam" id="PF00196">
    <property type="entry name" value="GerE"/>
    <property type="match status" value="1"/>
</dbReference>
<dbReference type="EMBL" id="JACHGT010000015">
    <property type="protein sequence ID" value="MBB6038209.1"/>
    <property type="molecule type" value="Genomic_DNA"/>
</dbReference>
<dbReference type="PRINTS" id="PR00038">
    <property type="entry name" value="HTHLUXR"/>
</dbReference>
<evidence type="ECO:0000313" key="7">
    <source>
        <dbReference type="Proteomes" id="UP000548476"/>
    </source>
</evidence>
<dbReference type="Proteomes" id="UP000548476">
    <property type="component" value="Unassembled WGS sequence"/>
</dbReference>
<sequence length="156" mass="16926">MNHPIPATAHPTTSAPDSASSSPTRFPNRRIQVLAEHWTHVATHATRVANGYAAARLHPNDLQALRSALTAAFQLQAGMRSASTQALEPNAKSPLTERQQEILVELSQGRTMPEIASRLFVSTDTVKTHLRRIYRVLGAANGSNAVFIAMRAGILQ</sequence>
<protein>
    <submittedName>
        <fullName evidence="6">DNA-binding NarL/FixJ family response regulator</fullName>
    </submittedName>
</protein>
<dbReference type="AlphaFoldDB" id="A0A841G0K2"/>
<evidence type="ECO:0000259" key="5">
    <source>
        <dbReference type="PROSITE" id="PS50043"/>
    </source>
</evidence>
<proteinExistence type="predicted"/>
<accession>A0A841G0K2</accession>
<feature type="region of interest" description="Disordered" evidence="4">
    <location>
        <begin position="1"/>
        <end position="25"/>
    </location>
</feature>
<keyword evidence="3" id="KW-0804">Transcription</keyword>
<comment type="caution">
    <text evidence="6">The sequence shown here is derived from an EMBL/GenBank/DDBJ whole genome shotgun (WGS) entry which is preliminary data.</text>
</comment>